<sequence>MNDFTFKAPPVRIHKVIKGDTRNSEDLDPSMFEGVTQATGTTAFPSRRWDGDNTPERVKGTVFKNKRVCLWKAFTNPRLRRLVRRRDLNNLRPNLLRTRLAGKGSWHEGRSVSLRKHGSPTKYRALVKVVGHECDLAILTVESDEFWEGMKFLELGAIPFMQEAIAVVVYPQDGDNISVTKGAVSRAEPTQYVHGATQLLAIQIDAAINPGNSGGPVIVGDNVAGLHNSGFCSLGLSCQPTENVQLREYFHMRPELTGVLVSRINQLSNAYNVLKKDDIVIAFDGVLIANDETGSYLSMLKGRRIFKIQDKKLRAHFLPRESIRLIHGNWEAKYACKVL</sequence>
<organism evidence="1 2">
    <name type="scientific">Ambrosia artemisiifolia</name>
    <name type="common">Common ragweed</name>
    <dbReference type="NCBI Taxonomy" id="4212"/>
    <lineage>
        <taxon>Eukaryota</taxon>
        <taxon>Viridiplantae</taxon>
        <taxon>Streptophyta</taxon>
        <taxon>Embryophyta</taxon>
        <taxon>Tracheophyta</taxon>
        <taxon>Spermatophyta</taxon>
        <taxon>Magnoliopsida</taxon>
        <taxon>eudicotyledons</taxon>
        <taxon>Gunneridae</taxon>
        <taxon>Pentapetalae</taxon>
        <taxon>asterids</taxon>
        <taxon>campanulids</taxon>
        <taxon>Asterales</taxon>
        <taxon>Asteraceae</taxon>
        <taxon>Asteroideae</taxon>
        <taxon>Heliantheae alliance</taxon>
        <taxon>Heliantheae</taxon>
        <taxon>Ambrosia</taxon>
    </lineage>
</organism>
<accession>A0AAD5GRD0</accession>
<dbReference type="Pfam" id="PF13365">
    <property type="entry name" value="Trypsin_2"/>
    <property type="match status" value="1"/>
</dbReference>
<dbReference type="InterPro" id="IPR009003">
    <property type="entry name" value="Peptidase_S1_PA"/>
</dbReference>
<gene>
    <name evidence="1" type="ORF">M8C21_013987</name>
</gene>
<dbReference type="EMBL" id="JAMZMK010006149">
    <property type="protein sequence ID" value="KAI7750489.1"/>
    <property type="molecule type" value="Genomic_DNA"/>
</dbReference>
<keyword evidence="2" id="KW-1185">Reference proteome</keyword>
<dbReference type="PANTHER" id="PTHR45980">
    <property type="match status" value="1"/>
</dbReference>
<dbReference type="SUPFAM" id="SSF50494">
    <property type="entry name" value="Trypsin-like serine proteases"/>
    <property type="match status" value="1"/>
</dbReference>
<dbReference type="GO" id="GO:0004252">
    <property type="term" value="F:serine-type endopeptidase activity"/>
    <property type="evidence" value="ECO:0007669"/>
    <property type="project" value="TreeGrafter"/>
</dbReference>
<dbReference type="Proteomes" id="UP001206925">
    <property type="component" value="Unassembled WGS sequence"/>
</dbReference>
<protein>
    <submittedName>
        <fullName evidence="1">Uncharacterized protein</fullName>
    </submittedName>
</protein>
<dbReference type="Gene3D" id="2.40.10.120">
    <property type="match status" value="1"/>
</dbReference>
<proteinExistence type="predicted"/>
<dbReference type="PANTHER" id="PTHR45980:SF9">
    <property type="entry name" value="PROTEASE DO-LIKE 10, MITOCHONDRIAL-RELATED"/>
    <property type="match status" value="1"/>
</dbReference>
<evidence type="ECO:0000313" key="2">
    <source>
        <dbReference type="Proteomes" id="UP001206925"/>
    </source>
</evidence>
<dbReference type="AlphaFoldDB" id="A0AAD5GRD0"/>
<comment type="caution">
    <text evidence="1">The sequence shown here is derived from an EMBL/GenBank/DDBJ whole genome shotgun (WGS) entry which is preliminary data.</text>
</comment>
<evidence type="ECO:0000313" key="1">
    <source>
        <dbReference type="EMBL" id="KAI7750489.1"/>
    </source>
</evidence>
<reference evidence="1" key="1">
    <citation type="submission" date="2022-06" db="EMBL/GenBank/DDBJ databases">
        <title>Uncovering the hologenomic basis of an extraordinary plant invasion.</title>
        <authorList>
            <person name="Bieker V.C."/>
            <person name="Martin M.D."/>
            <person name="Gilbert T."/>
            <person name="Hodgins K."/>
            <person name="Battlay P."/>
            <person name="Petersen B."/>
            <person name="Wilson J."/>
        </authorList>
    </citation>
    <scope>NUCLEOTIDE SEQUENCE</scope>
    <source>
        <strain evidence="1">AA19_3_7</strain>
        <tissue evidence="1">Leaf</tissue>
    </source>
</reference>
<name>A0AAD5GRD0_AMBAR</name>